<dbReference type="GO" id="GO:0000076">
    <property type="term" value="P:DNA replication checkpoint signaling"/>
    <property type="evidence" value="ECO:0007669"/>
    <property type="project" value="TreeGrafter"/>
</dbReference>
<evidence type="ECO:0000313" key="2">
    <source>
        <dbReference type="Proteomes" id="UP001054821"/>
    </source>
</evidence>
<reference evidence="1 2" key="1">
    <citation type="journal article" date="2022" name="G3 (Bethesda)">
        <title>Whole-genome sequence and methylome profiling of the almond [Prunus dulcis (Mill.) D.A. Webb] cultivar 'Nonpareil'.</title>
        <authorList>
            <person name="D'Amico-Willman K.M."/>
            <person name="Ouma W.Z."/>
            <person name="Meulia T."/>
            <person name="Sideli G.M."/>
            <person name="Gradziel T.M."/>
            <person name="Fresnedo-Ramirez J."/>
        </authorList>
    </citation>
    <scope>NUCLEOTIDE SEQUENCE [LARGE SCALE GENOMIC DNA]</scope>
    <source>
        <strain evidence="1">Clone GOH B32 T37-40</strain>
    </source>
</reference>
<accession>A0AAD4Z1Y7</accession>
<dbReference type="PANTHER" id="PTHR28637:SF13">
    <property type="entry name" value="EXPRESSED PROTEIN"/>
    <property type="match status" value="1"/>
</dbReference>
<organism evidence="1 2">
    <name type="scientific">Prunus dulcis</name>
    <name type="common">Almond</name>
    <name type="synonym">Amygdalus dulcis</name>
    <dbReference type="NCBI Taxonomy" id="3755"/>
    <lineage>
        <taxon>Eukaryota</taxon>
        <taxon>Viridiplantae</taxon>
        <taxon>Streptophyta</taxon>
        <taxon>Embryophyta</taxon>
        <taxon>Tracheophyta</taxon>
        <taxon>Spermatophyta</taxon>
        <taxon>Magnoliopsida</taxon>
        <taxon>eudicotyledons</taxon>
        <taxon>Gunneridae</taxon>
        <taxon>Pentapetalae</taxon>
        <taxon>rosids</taxon>
        <taxon>fabids</taxon>
        <taxon>Rosales</taxon>
        <taxon>Rosaceae</taxon>
        <taxon>Amygdaloideae</taxon>
        <taxon>Amygdaleae</taxon>
        <taxon>Prunus</taxon>
    </lineage>
</organism>
<dbReference type="GO" id="GO:0070182">
    <property type="term" value="F:DNA polymerase binding"/>
    <property type="evidence" value="ECO:0007669"/>
    <property type="project" value="TreeGrafter"/>
</dbReference>
<dbReference type="PANTHER" id="PTHR28637">
    <property type="entry name" value="DNA REPLICATION FACTOR CDT1"/>
    <property type="match status" value="1"/>
</dbReference>
<dbReference type="InterPro" id="IPR045173">
    <property type="entry name" value="Cdt1"/>
</dbReference>
<name>A0AAD4Z1Y7_PRUDU</name>
<dbReference type="AlphaFoldDB" id="A0AAD4Z1Y7"/>
<dbReference type="GO" id="GO:0000278">
    <property type="term" value="P:mitotic cell cycle"/>
    <property type="evidence" value="ECO:0007669"/>
    <property type="project" value="TreeGrafter"/>
</dbReference>
<dbReference type="GO" id="GO:0071163">
    <property type="term" value="P:DNA replication preinitiation complex assembly"/>
    <property type="evidence" value="ECO:0007669"/>
    <property type="project" value="InterPro"/>
</dbReference>
<dbReference type="EMBL" id="JAJFAZ020000005">
    <property type="protein sequence ID" value="KAI5330652.1"/>
    <property type="molecule type" value="Genomic_DNA"/>
</dbReference>
<gene>
    <name evidence="1" type="ORF">L3X38_030050</name>
</gene>
<dbReference type="GO" id="GO:0030174">
    <property type="term" value="P:regulation of DNA-templated DNA replication initiation"/>
    <property type="evidence" value="ECO:0007669"/>
    <property type="project" value="InterPro"/>
</dbReference>
<comment type="caution">
    <text evidence="1">The sequence shown here is derived from an EMBL/GenBank/DDBJ whole genome shotgun (WGS) entry which is preliminary data.</text>
</comment>
<dbReference type="GO" id="GO:0003677">
    <property type="term" value="F:DNA binding"/>
    <property type="evidence" value="ECO:0007669"/>
    <property type="project" value="InterPro"/>
</dbReference>
<dbReference type="InterPro" id="IPR036390">
    <property type="entry name" value="WH_DNA-bd_sf"/>
</dbReference>
<dbReference type="GO" id="GO:0005634">
    <property type="term" value="C:nucleus"/>
    <property type="evidence" value="ECO:0007669"/>
    <property type="project" value="TreeGrafter"/>
</dbReference>
<proteinExistence type="predicted"/>
<evidence type="ECO:0000313" key="1">
    <source>
        <dbReference type="EMBL" id="KAI5330652.1"/>
    </source>
</evidence>
<dbReference type="Proteomes" id="UP001054821">
    <property type="component" value="Chromosome 5"/>
</dbReference>
<keyword evidence="2" id="KW-1185">Reference proteome</keyword>
<sequence>MSPARVKNPRILENKIECQTPEKINEPLNTKYHEGYRIMADLFDHMNCSLRLLRLRKRSPTFQNISTQVEVLAKR</sequence>
<protein>
    <submittedName>
        <fullName evidence="1">Uncharacterized protein</fullName>
    </submittedName>
</protein>
<dbReference type="SUPFAM" id="SSF46785">
    <property type="entry name" value="Winged helix' DNA-binding domain"/>
    <property type="match status" value="1"/>
</dbReference>